<proteinExistence type="predicted"/>
<comment type="caution">
    <text evidence="1">The sequence shown here is derived from an EMBL/GenBank/DDBJ whole genome shotgun (WGS) entry which is preliminary data.</text>
</comment>
<sequence length="102" mass="11677">MKVIKHADADTLILKRMRPQCKLSYVDKHFNENKCALVASSHFTMLLSILKAKIFSSAKQTAGALRPKVNLLYTWQKHFFVFWIMDLRCPSFINLAGGSRCS</sequence>
<keyword evidence="2" id="KW-1185">Reference proteome</keyword>
<gene>
    <name evidence="1" type="ORF">ILYODFUR_025734</name>
</gene>
<dbReference type="EMBL" id="JAHRIQ010107446">
    <property type="protein sequence ID" value="MEQ2256599.1"/>
    <property type="molecule type" value="Genomic_DNA"/>
</dbReference>
<name>A0ABV0VHL0_9TELE</name>
<reference evidence="1 2" key="1">
    <citation type="submission" date="2021-06" db="EMBL/GenBank/DDBJ databases">
        <authorList>
            <person name="Palmer J.M."/>
        </authorList>
    </citation>
    <scope>NUCLEOTIDE SEQUENCE [LARGE SCALE GENOMIC DNA]</scope>
    <source>
        <strain evidence="2">if_2019</strain>
        <tissue evidence="1">Muscle</tissue>
    </source>
</reference>
<accession>A0ABV0VHL0</accession>
<evidence type="ECO:0000313" key="1">
    <source>
        <dbReference type="EMBL" id="MEQ2256599.1"/>
    </source>
</evidence>
<protein>
    <submittedName>
        <fullName evidence="1">Uncharacterized protein</fullName>
    </submittedName>
</protein>
<evidence type="ECO:0000313" key="2">
    <source>
        <dbReference type="Proteomes" id="UP001482620"/>
    </source>
</evidence>
<dbReference type="Proteomes" id="UP001482620">
    <property type="component" value="Unassembled WGS sequence"/>
</dbReference>
<organism evidence="1 2">
    <name type="scientific">Ilyodon furcidens</name>
    <name type="common">goldbreast splitfin</name>
    <dbReference type="NCBI Taxonomy" id="33524"/>
    <lineage>
        <taxon>Eukaryota</taxon>
        <taxon>Metazoa</taxon>
        <taxon>Chordata</taxon>
        <taxon>Craniata</taxon>
        <taxon>Vertebrata</taxon>
        <taxon>Euteleostomi</taxon>
        <taxon>Actinopterygii</taxon>
        <taxon>Neopterygii</taxon>
        <taxon>Teleostei</taxon>
        <taxon>Neoteleostei</taxon>
        <taxon>Acanthomorphata</taxon>
        <taxon>Ovalentaria</taxon>
        <taxon>Atherinomorphae</taxon>
        <taxon>Cyprinodontiformes</taxon>
        <taxon>Goodeidae</taxon>
        <taxon>Ilyodon</taxon>
    </lineage>
</organism>